<proteinExistence type="predicted"/>
<reference evidence="1" key="1">
    <citation type="submission" date="2022-01" db="EMBL/GenBank/DDBJ databases">
        <authorList>
            <person name="King R."/>
        </authorList>
    </citation>
    <scope>NUCLEOTIDE SEQUENCE</scope>
</reference>
<protein>
    <submittedName>
        <fullName evidence="1">Uncharacterized protein</fullName>
    </submittedName>
</protein>
<dbReference type="AlphaFoldDB" id="A0A9P0GG32"/>
<evidence type="ECO:0000313" key="2">
    <source>
        <dbReference type="Proteomes" id="UP001153636"/>
    </source>
</evidence>
<evidence type="ECO:0000313" key="1">
    <source>
        <dbReference type="EMBL" id="CAH1109521.1"/>
    </source>
</evidence>
<name>A0A9P0GG32_9CUCU</name>
<keyword evidence="2" id="KW-1185">Reference proteome</keyword>
<accession>A0A9P0GG32</accession>
<sequence length="230" mass="26202">MVIDYTTLEPVHSLTCLRCNSTDVNSSCRTGRRGKTTRRRQLCVGVDSACFAVATVNEFGSAYFQRGCTSEDVCKERDDTEIEFCITCKSKFCNYDVMVLDQEVEDYLNEVRNYYFSLESVEKSHTAANEENLKKMNDSPSGIVSVLQEVLSKSSTNSEQNLNKLADDDLNDNFNNFGKRVSSADLAFGDEDTASAHNEDIEFRDNDLDEIEHYDFDVRMDRPKHLVKRN</sequence>
<gene>
    <name evidence="1" type="ORF">PSYICH_LOCUS9921</name>
</gene>
<dbReference type="OrthoDB" id="6760756at2759"/>
<organism evidence="1 2">
    <name type="scientific">Psylliodes chrysocephalus</name>
    <dbReference type="NCBI Taxonomy" id="3402493"/>
    <lineage>
        <taxon>Eukaryota</taxon>
        <taxon>Metazoa</taxon>
        <taxon>Ecdysozoa</taxon>
        <taxon>Arthropoda</taxon>
        <taxon>Hexapoda</taxon>
        <taxon>Insecta</taxon>
        <taxon>Pterygota</taxon>
        <taxon>Neoptera</taxon>
        <taxon>Endopterygota</taxon>
        <taxon>Coleoptera</taxon>
        <taxon>Polyphaga</taxon>
        <taxon>Cucujiformia</taxon>
        <taxon>Chrysomeloidea</taxon>
        <taxon>Chrysomelidae</taxon>
        <taxon>Galerucinae</taxon>
        <taxon>Alticini</taxon>
        <taxon>Psylliodes</taxon>
    </lineage>
</organism>
<dbReference type="EMBL" id="OV651816">
    <property type="protein sequence ID" value="CAH1109521.1"/>
    <property type="molecule type" value="Genomic_DNA"/>
</dbReference>
<dbReference type="Proteomes" id="UP001153636">
    <property type="component" value="Chromosome 4"/>
</dbReference>